<dbReference type="PANTHER" id="PTHR13355:SF15">
    <property type="entry name" value="GCN5-RELATED N-ACETYLTRANSFERASE 3, CHLOROPLASTIC"/>
    <property type="match status" value="1"/>
</dbReference>
<organism evidence="2 3">
    <name type="scientific">Candidatus Blautia merdavium</name>
    <dbReference type="NCBI Taxonomy" id="2838494"/>
    <lineage>
        <taxon>Bacteria</taxon>
        <taxon>Bacillati</taxon>
        <taxon>Bacillota</taxon>
        <taxon>Clostridia</taxon>
        <taxon>Lachnospirales</taxon>
        <taxon>Lachnospiraceae</taxon>
        <taxon>Blautia</taxon>
    </lineage>
</organism>
<dbReference type="AlphaFoldDB" id="A0A9D2PK48"/>
<evidence type="ECO:0000313" key="2">
    <source>
        <dbReference type="EMBL" id="HJC62459.1"/>
    </source>
</evidence>
<dbReference type="InterPro" id="IPR016181">
    <property type="entry name" value="Acyl_CoA_acyltransferase"/>
</dbReference>
<dbReference type="InterPro" id="IPR000182">
    <property type="entry name" value="GNAT_dom"/>
</dbReference>
<dbReference type="PANTHER" id="PTHR13355">
    <property type="entry name" value="GLUCOSAMINE 6-PHOSPHATE N-ACETYLTRANSFERASE"/>
    <property type="match status" value="1"/>
</dbReference>
<evidence type="ECO:0000259" key="1">
    <source>
        <dbReference type="PROSITE" id="PS51186"/>
    </source>
</evidence>
<evidence type="ECO:0000313" key="3">
    <source>
        <dbReference type="Proteomes" id="UP000823886"/>
    </source>
</evidence>
<dbReference type="InterPro" id="IPR039143">
    <property type="entry name" value="GNPNAT1-like"/>
</dbReference>
<dbReference type="CDD" id="cd04301">
    <property type="entry name" value="NAT_SF"/>
    <property type="match status" value="1"/>
</dbReference>
<dbReference type="SUPFAM" id="SSF55729">
    <property type="entry name" value="Acyl-CoA N-acyltransferases (Nat)"/>
    <property type="match status" value="1"/>
</dbReference>
<proteinExistence type="predicted"/>
<gene>
    <name evidence="2" type="ORF">H9753_02415</name>
</gene>
<dbReference type="PROSITE" id="PS51186">
    <property type="entry name" value="GNAT"/>
    <property type="match status" value="1"/>
</dbReference>
<dbReference type="EMBL" id="DWVZ01000030">
    <property type="protein sequence ID" value="HJC62459.1"/>
    <property type="molecule type" value="Genomic_DNA"/>
</dbReference>
<sequence length="155" mass="17937">MLEYSRATQQDSEELAQRRLDYLRDDLGSIAPEEEQTLTANLPRYFSEHLEKNLFAFVAKDSGRIVATALLVLVEKPCSPSFPRGRIGEVLSVYTMPQYRRKGIAAELMKNLMDFSKERELDYIKLIATKSGYPVYKKLGFQEYVSDYTEMRFSL</sequence>
<comment type="caution">
    <text evidence="2">The sequence shown here is derived from an EMBL/GenBank/DDBJ whole genome shotgun (WGS) entry which is preliminary data.</text>
</comment>
<dbReference type="Pfam" id="PF00583">
    <property type="entry name" value="Acetyltransf_1"/>
    <property type="match status" value="1"/>
</dbReference>
<dbReference type="GO" id="GO:0008080">
    <property type="term" value="F:N-acetyltransferase activity"/>
    <property type="evidence" value="ECO:0007669"/>
    <property type="project" value="TreeGrafter"/>
</dbReference>
<feature type="domain" description="N-acetyltransferase" evidence="1">
    <location>
        <begin position="2"/>
        <end position="155"/>
    </location>
</feature>
<accession>A0A9D2PK48</accession>
<protein>
    <submittedName>
        <fullName evidence="2">GNAT family N-acetyltransferase</fullName>
    </submittedName>
</protein>
<name>A0A9D2PK48_9FIRM</name>
<dbReference type="Gene3D" id="3.40.630.30">
    <property type="match status" value="1"/>
</dbReference>
<reference evidence="2" key="2">
    <citation type="submission" date="2021-04" db="EMBL/GenBank/DDBJ databases">
        <authorList>
            <person name="Gilroy R."/>
        </authorList>
    </citation>
    <scope>NUCLEOTIDE SEQUENCE</scope>
    <source>
        <strain evidence="2">ChiBcec2-3848</strain>
    </source>
</reference>
<reference evidence="2" key="1">
    <citation type="journal article" date="2021" name="PeerJ">
        <title>Extensive microbial diversity within the chicken gut microbiome revealed by metagenomics and culture.</title>
        <authorList>
            <person name="Gilroy R."/>
            <person name="Ravi A."/>
            <person name="Getino M."/>
            <person name="Pursley I."/>
            <person name="Horton D.L."/>
            <person name="Alikhan N.F."/>
            <person name="Baker D."/>
            <person name="Gharbi K."/>
            <person name="Hall N."/>
            <person name="Watson M."/>
            <person name="Adriaenssens E.M."/>
            <person name="Foster-Nyarko E."/>
            <person name="Jarju S."/>
            <person name="Secka A."/>
            <person name="Antonio M."/>
            <person name="Oren A."/>
            <person name="Chaudhuri R.R."/>
            <person name="La Ragione R."/>
            <person name="Hildebrand F."/>
            <person name="Pallen M.J."/>
        </authorList>
    </citation>
    <scope>NUCLEOTIDE SEQUENCE</scope>
    <source>
        <strain evidence="2">ChiBcec2-3848</strain>
    </source>
</reference>
<dbReference type="Proteomes" id="UP000823886">
    <property type="component" value="Unassembled WGS sequence"/>
</dbReference>